<dbReference type="PANTHER" id="PTHR42735">
    <property type="match status" value="1"/>
</dbReference>
<dbReference type="InterPro" id="IPR015424">
    <property type="entry name" value="PyrdxlP-dep_Trfase"/>
</dbReference>
<sequence length="687" mass="77651">MLGPARNVCVWRFTWRRPSLRLFHRKCHMSIEELHPWFLGAYAENHDVLEDLLTEFLADHVYWRRNFHPECRPPVPTSAQYRDDYIEFVAELKQELFQLSADLKRSVPWFSPRYVGHMSSDLLLPGLIARVMTTLYNPNNVSEDASPATLEKELEVGMQLAEMFGYPIDESAEPCAYGHLTSGGTVANYEGLRNLIALEMYPMALAQASREFDGELGPMGPLVKRLTEYSDWELVNLGVDDIIALRREALGSARELHGPAGFERFRKAIKAARFEALGAVDFFRTHSELKPPVVLVPSTAHYSWEKAMKVLGLGAQHLLEVGVDRNMRMDVAQLRTVLEQCLDQKVPVLALVGVLGNTEFGTVDPIGELMNVRDEFSERGLHAPVHIDAAWGGYLASVFRAEGGGLVGRDMLKKKFHYFPSQTVYEAFAALGRTDSITVDPHKLGYVPYPAGAYVARNRGMIEFLTQEAAYVFDIEEESHQRSLADKLRHLGQYILEGSKPGSAAASAYVTHRVLPLHHDGFGRILQQTIRSCEYFYDAMPEFKERVGDLVNLTIPFEPDSNLVCLAINPRANDSLARMNCFGRRLFEHMKIDPKQPIQQREFVASYTSLLAERVSDERAAELLGELGIDPASLTPNPSDAEGQADHVFLIRNTLMNPWLLHEQNGKNYIDLYLDYLERIIRQELEG</sequence>
<dbReference type="InterPro" id="IPR049373">
    <property type="entry name" value="TyrDC_C"/>
</dbReference>
<feature type="domain" description="L-tyrosine decarboxylase C-terminal" evidence="5">
    <location>
        <begin position="536"/>
        <end position="683"/>
    </location>
</feature>
<dbReference type="PROSITE" id="PS00392">
    <property type="entry name" value="DDC_GAD_HDC_YDC"/>
    <property type="match status" value="1"/>
</dbReference>
<evidence type="ECO:0000256" key="2">
    <source>
        <dbReference type="ARBA" id="ARBA00022898"/>
    </source>
</evidence>
<dbReference type="OrthoDB" id="9803665at2"/>
<name>A0A4Y6Q020_PERCE</name>
<dbReference type="InterPro" id="IPR002129">
    <property type="entry name" value="PyrdxlP-dep_de-COase"/>
</dbReference>
<dbReference type="PANTHER" id="PTHR42735:SF4">
    <property type="entry name" value="PYRIDOXAL PHOSPHATE-DEPENDENT DECARBOXYLASE FAMILY PROTEIN"/>
    <property type="match status" value="1"/>
</dbReference>
<dbReference type="InterPro" id="IPR021115">
    <property type="entry name" value="Pyridoxal-P_BS"/>
</dbReference>
<comment type="cofactor">
    <cofactor evidence="1 4">
        <name>pyridoxal 5'-phosphate</name>
        <dbReference type="ChEBI" id="CHEBI:597326"/>
    </cofactor>
</comment>
<dbReference type="GO" id="GO:0016831">
    <property type="term" value="F:carboxy-lyase activity"/>
    <property type="evidence" value="ECO:0007669"/>
    <property type="project" value="InterPro"/>
</dbReference>
<evidence type="ECO:0000256" key="3">
    <source>
        <dbReference type="ARBA" id="ARBA00023239"/>
    </source>
</evidence>
<evidence type="ECO:0000256" key="1">
    <source>
        <dbReference type="ARBA" id="ARBA00001933"/>
    </source>
</evidence>
<keyword evidence="2 4" id="KW-0663">Pyridoxal phosphate</keyword>
<reference evidence="6 7" key="1">
    <citation type="submission" date="2019-06" db="EMBL/GenBank/DDBJ databases">
        <title>Persicimonas caeni gen. nov., sp. nov., a predatory bacterium isolated from solar saltern.</title>
        <authorList>
            <person name="Wang S."/>
        </authorList>
    </citation>
    <scope>NUCLEOTIDE SEQUENCE [LARGE SCALE GENOMIC DNA]</scope>
    <source>
        <strain evidence="6 7">YN101</strain>
    </source>
</reference>
<proteinExistence type="predicted"/>
<accession>A0A4Y6Q020</accession>
<gene>
    <name evidence="6" type="ORF">FIV42_25185</name>
</gene>
<evidence type="ECO:0000259" key="5">
    <source>
        <dbReference type="Pfam" id="PF21391"/>
    </source>
</evidence>
<dbReference type="SUPFAM" id="SSF53383">
    <property type="entry name" value="PLP-dependent transferases"/>
    <property type="match status" value="1"/>
</dbReference>
<evidence type="ECO:0000313" key="6">
    <source>
        <dbReference type="EMBL" id="QDG53916.1"/>
    </source>
</evidence>
<dbReference type="Gene3D" id="3.40.640.10">
    <property type="entry name" value="Type I PLP-dependent aspartate aminotransferase-like (Major domain)"/>
    <property type="match status" value="1"/>
</dbReference>
<dbReference type="Pfam" id="PF00282">
    <property type="entry name" value="Pyridoxal_deC"/>
    <property type="match status" value="1"/>
</dbReference>
<dbReference type="GO" id="GO:0030170">
    <property type="term" value="F:pyridoxal phosphate binding"/>
    <property type="evidence" value="ECO:0007669"/>
    <property type="project" value="InterPro"/>
</dbReference>
<accession>A0A5B8YE79</accession>
<protein>
    <submittedName>
        <fullName evidence="6">Pyridoxal-dependent decarboxylase</fullName>
    </submittedName>
</protein>
<dbReference type="GO" id="GO:0019752">
    <property type="term" value="P:carboxylic acid metabolic process"/>
    <property type="evidence" value="ECO:0007669"/>
    <property type="project" value="InterPro"/>
</dbReference>
<keyword evidence="3" id="KW-0456">Lyase</keyword>
<evidence type="ECO:0000313" key="7">
    <source>
        <dbReference type="Proteomes" id="UP000315995"/>
    </source>
</evidence>
<dbReference type="Proteomes" id="UP000315995">
    <property type="component" value="Chromosome"/>
</dbReference>
<feature type="modified residue" description="N6-(pyridoxal phosphate)lysine" evidence="4">
    <location>
        <position position="443"/>
    </location>
</feature>
<dbReference type="Pfam" id="PF21391">
    <property type="entry name" value="tyr_de_CO2_C"/>
    <property type="match status" value="1"/>
</dbReference>
<organism evidence="6 7">
    <name type="scientific">Persicimonas caeni</name>
    <dbReference type="NCBI Taxonomy" id="2292766"/>
    <lineage>
        <taxon>Bacteria</taxon>
        <taxon>Deltaproteobacteria</taxon>
        <taxon>Bradymonadales</taxon>
        <taxon>Bradymonadaceae</taxon>
        <taxon>Persicimonas</taxon>
    </lineage>
</organism>
<dbReference type="InterPro" id="IPR050477">
    <property type="entry name" value="GrpII_AminoAcid_Decarb"/>
</dbReference>
<evidence type="ECO:0000256" key="4">
    <source>
        <dbReference type="PIRSR" id="PIRSR602129-50"/>
    </source>
</evidence>
<dbReference type="EMBL" id="CP041186">
    <property type="protein sequence ID" value="QDG53916.1"/>
    <property type="molecule type" value="Genomic_DNA"/>
</dbReference>
<dbReference type="AlphaFoldDB" id="A0A4Y6Q020"/>
<keyword evidence="7" id="KW-1185">Reference proteome</keyword>
<dbReference type="InterPro" id="IPR015421">
    <property type="entry name" value="PyrdxlP-dep_Trfase_major"/>
</dbReference>